<proteinExistence type="predicted"/>
<accession>A0A6J7W825</accession>
<evidence type="ECO:0000313" key="1">
    <source>
        <dbReference type="EMBL" id="CAB5155979.1"/>
    </source>
</evidence>
<protein>
    <submittedName>
        <fullName evidence="1">Uncharacterized protein</fullName>
    </submittedName>
</protein>
<gene>
    <name evidence="1" type="ORF">UFOVP149_41</name>
</gene>
<dbReference type="EMBL" id="LR798198">
    <property type="protein sequence ID" value="CAB5155979.1"/>
    <property type="molecule type" value="Genomic_DNA"/>
</dbReference>
<organism evidence="1">
    <name type="scientific">uncultured Caudovirales phage</name>
    <dbReference type="NCBI Taxonomy" id="2100421"/>
    <lineage>
        <taxon>Viruses</taxon>
        <taxon>Duplodnaviria</taxon>
        <taxon>Heunggongvirae</taxon>
        <taxon>Uroviricota</taxon>
        <taxon>Caudoviricetes</taxon>
        <taxon>Peduoviridae</taxon>
        <taxon>Maltschvirus</taxon>
        <taxon>Maltschvirus maltsch</taxon>
    </lineage>
</organism>
<sequence length="67" mass="8124">MLSKAEIKRRADYLAALIHKHKGWVEDGWIRFPSVYRMERFHVELNADKEAERAYLTRNIEQHIEQE</sequence>
<reference evidence="1" key="1">
    <citation type="submission" date="2020-05" db="EMBL/GenBank/DDBJ databases">
        <authorList>
            <person name="Chiriac C."/>
            <person name="Salcher M."/>
            <person name="Ghai R."/>
            <person name="Kavagutti S V."/>
        </authorList>
    </citation>
    <scope>NUCLEOTIDE SEQUENCE</scope>
</reference>
<name>A0A6J7W825_9CAUD</name>